<dbReference type="Proteomes" id="UP000488956">
    <property type="component" value="Unassembled WGS sequence"/>
</dbReference>
<name>A0A6G0K3Q5_9STRA</name>
<gene>
    <name evidence="1" type="ORF">PF010_g24048</name>
</gene>
<sequence>MTETIWNSYTSPPGYQTVYFYFRSGMVQSWN</sequence>
<comment type="caution">
    <text evidence="1">The sequence shown here is derived from an EMBL/GenBank/DDBJ whole genome shotgun (WGS) entry which is preliminary data.</text>
</comment>
<proteinExistence type="predicted"/>
<accession>A0A6G0K3Q5</accession>
<evidence type="ECO:0000313" key="2">
    <source>
        <dbReference type="Proteomes" id="UP000488956"/>
    </source>
</evidence>
<dbReference type="AlphaFoldDB" id="A0A6G0K3Q5"/>
<evidence type="ECO:0000313" key="1">
    <source>
        <dbReference type="EMBL" id="KAE9076082.1"/>
    </source>
</evidence>
<dbReference type="EMBL" id="QXFX01002534">
    <property type="protein sequence ID" value="KAE9076082.1"/>
    <property type="molecule type" value="Genomic_DNA"/>
</dbReference>
<reference evidence="1 2" key="1">
    <citation type="submission" date="2018-09" db="EMBL/GenBank/DDBJ databases">
        <title>Genomic investigation of the strawberry pathogen Phytophthora fragariae indicates pathogenicity is determined by transcriptional variation in three key races.</title>
        <authorList>
            <person name="Adams T.M."/>
            <person name="Armitage A.D."/>
            <person name="Sobczyk M.K."/>
            <person name="Bates H.J."/>
            <person name="Dunwell J.M."/>
            <person name="Nellist C.F."/>
            <person name="Harrison R.J."/>
        </authorList>
    </citation>
    <scope>NUCLEOTIDE SEQUENCE [LARGE SCALE GENOMIC DNA]</scope>
    <source>
        <strain evidence="1 2">ONT-3</strain>
    </source>
</reference>
<protein>
    <submittedName>
        <fullName evidence="1">Uncharacterized protein</fullName>
    </submittedName>
</protein>
<organism evidence="1 2">
    <name type="scientific">Phytophthora fragariae</name>
    <dbReference type="NCBI Taxonomy" id="53985"/>
    <lineage>
        <taxon>Eukaryota</taxon>
        <taxon>Sar</taxon>
        <taxon>Stramenopiles</taxon>
        <taxon>Oomycota</taxon>
        <taxon>Peronosporomycetes</taxon>
        <taxon>Peronosporales</taxon>
        <taxon>Peronosporaceae</taxon>
        <taxon>Phytophthora</taxon>
    </lineage>
</organism>